<accession>A0A9X1YRF7</accession>
<keyword evidence="1" id="KW-1133">Transmembrane helix</keyword>
<dbReference type="Proteomes" id="UP001155059">
    <property type="component" value="Unassembled WGS sequence"/>
</dbReference>
<evidence type="ECO:0000313" key="2">
    <source>
        <dbReference type="EMBL" id="MCK9796756.1"/>
    </source>
</evidence>
<name>A0A9X1YRF7_9PSED</name>
<dbReference type="RefSeq" id="WP_268264418.1">
    <property type="nucleotide sequence ID" value="NZ_JALQCW010000005.1"/>
</dbReference>
<reference evidence="2 3" key="1">
    <citation type="journal article" date="2022" name="Int. J. Syst. Evol. Microbiol.">
        <title>Pseudomonas aegrilactucae sp. nov. and Pseudomonas morbosilactucae sp. nov., pathogens causing bacterial rot of lettuce in Japan.</title>
        <authorList>
            <person name="Sawada H."/>
            <person name="Fujikawa T."/>
            <person name="Satou M."/>
        </authorList>
    </citation>
    <scope>NUCLEOTIDE SEQUENCE [LARGE SCALE GENOMIC DNA]</scope>
    <source>
        <strain evidence="2 3">MAFF 302030</strain>
    </source>
</reference>
<proteinExistence type="predicted"/>
<protein>
    <submittedName>
        <fullName evidence="2">Uncharacterized protein</fullName>
    </submittedName>
</protein>
<comment type="caution">
    <text evidence="2">The sequence shown here is derived from an EMBL/GenBank/DDBJ whole genome shotgun (WGS) entry which is preliminary data.</text>
</comment>
<evidence type="ECO:0000313" key="3">
    <source>
        <dbReference type="Proteomes" id="UP001155059"/>
    </source>
</evidence>
<feature type="transmembrane region" description="Helical" evidence="1">
    <location>
        <begin position="21"/>
        <end position="40"/>
    </location>
</feature>
<keyword evidence="1" id="KW-0812">Transmembrane</keyword>
<feature type="transmembrane region" description="Helical" evidence="1">
    <location>
        <begin position="46"/>
        <end position="67"/>
    </location>
</feature>
<sequence>MGRTLSRVEIQDIQRRERQNLRATQAFFFALFSALAFMPLMGVWLMASPALACALVVPWLIVLWWWVYYRARVLVDEVGEQTQWLQARFSVRLVTARNSYLDYRFGDYPVAPSNLLNNWFIDKTLNTHSTYRVEAVKLTCRYTSSHSYYLFRDTLVEVPQDQAPATDAVGVTTTP</sequence>
<reference evidence="2 3" key="2">
    <citation type="journal article" date="2023" name="Plant Pathol.">
        <title>Dismantling and reorganizing Pseudomonas marginalis sensu#lato.</title>
        <authorList>
            <person name="Sawada H."/>
            <person name="Fujikawa T."/>
            <person name="Satou M."/>
        </authorList>
    </citation>
    <scope>NUCLEOTIDE SEQUENCE [LARGE SCALE GENOMIC DNA]</scope>
    <source>
        <strain evidence="2 3">MAFF 302030</strain>
    </source>
</reference>
<organism evidence="2 3">
    <name type="scientific">Pseudomonas morbosilactucae</name>
    <dbReference type="NCBI Taxonomy" id="2938197"/>
    <lineage>
        <taxon>Bacteria</taxon>
        <taxon>Pseudomonadati</taxon>
        <taxon>Pseudomonadota</taxon>
        <taxon>Gammaproteobacteria</taxon>
        <taxon>Pseudomonadales</taxon>
        <taxon>Pseudomonadaceae</taxon>
        <taxon>Pseudomonas</taxon>
    </lineage>
</organism>
<dbReference type="EMBL" id="JALQCW010000005">
    <property type="protein sequence ID" value="MCK9796756.1"/>
    <property type="molecule type" value="Genomic_DNA"/>
</dbReference>
<evidence type="ECO:0000256" key="1">
    <source>
        <dbReference type="SAM" id="Phobius"/>
    </source>
</evidence>
<gene>
    <name evidence="2" type="ORF">M1B34_03095</name>
</gene>
<dbReference type="AlphaFoldDB" id="A0A9X1YRF7"/>
<keyword evidence="1" id="KW-0472">Membrane</keyword>